<keyword evidence="3" id="KW-1003">Cell membrane</keyword>
<dbReference type="AlphaFoldDB" id="A0A3N1D925"/>
<comment type="caution">
    <text evidence="9">The sequence shown here is derived from an EMBL/GenBank/DDBJ whole genome shotgun (WGS) entry which is preliminary data.</text>
</comment>
<evidence type="ECO:0000313" key="10">
    <source>
        <dbReference type="Proteomes" id="UP000272400"/>
    </source>
</evidence>
<dbReference type="OrthoDB" id="3183633at2"/>
<evidence type="ECO:0000256" key="6">
    <source>
        <dbReference type="ARBA" id="ARBA00023136"/>
    </source>
</evidence>
<keyword evidence="10" id="KW-1185">Reference proteome</keyword>
<evidence type="ECO:0000256" key="4">
    <source>
        <dbReference type="ARBA" id="ARBA00022679"/>
    </source>
</evidence>
<dbReference type="PANTHER" id="PTHR37316">
    <property type="entry name" value="TEICHOIC ACID GLYCEROL-PHOSPHATE PRIMASE"/>
    <property type="match status" value="1"/>
</dbReference>
<dbReference type="InterPro" id="IPR001173">
    <property type="entry name" value="Glyco_trans_2-like"/>
</dbReference>
<comment type="subcellular location">
    <subcellularLocation>
        <location evidence="1">Cell membrane</location>
        <topology evidence="1">Peripheral membrane protein</topology>
    </subcellularLocation>
</comment>
<dbReference type="Pfam" id="PF04464">
    <property type="entry name" value="Glyphos_transf"/>
    <property type="match status" value="1"/>
</dbReference>
<dbReference type="InterPro" id="IPR043149">
    <property type="entry name" value="TagF_N"/>
</dbReference>
<sequence length="730" mass="83904">MSSVFLSVIVPVHGVQGYLRQCLDSILYPGCPDLEVIAIDDKSPDGCGAILDEYALRDPRLRVVHLEQNVGLGEARNVGLSLATGEYVWFFDSDDYAADGAMSSVYDRLHETRPDVLIFDYARSYWHGKVQRSVINKLFREPPAPEVFALKDRASVLQLMMTAWNKAIRRDFLVDLGIKFSGGYYEDINVTYPILMAADKLSLLDEVVYIYRQRRRGAITRTGGKKHFDAFAQYERIFAFMDRHPETDQYRPLMFDRTIWHLLIILGRGDRVLPEDRAKFFAGMSKIYKTYRPKAHVLPEDAQLAAKYKLIEKNNYRAFATSKRLNEQRLAAKQRLRKTKRQARRAINFAKGKAKGVYYRIQLRMPLDPNLAVYAAYWYRGYACNPAAIYEKQKELAPQIKGVWVVRKGSHKEMPEGVPYVVAGSRAHSRLMARAKYFVNNVNFTDDPVKRKGQVHVMTQHGTPLKKMGLDQMDFPVSAGDMDFRELIMRADRWDYLVSSNLLSSEAWDRGFPCSYEMLEVGYPRNDRLVRATEAERTRLRAELGIKPGVKAILYTPTHRDYMKRFAPQFDLVEFAKTLGPDYVLLLRAHYFYKPKKRGLPEDRIIDVSGYPTVEDLMIASDALITDYSSIMFDYAVLEDRPIVIYANDWDTYKRTRGVNFDLSQQPPGVFAQTPEELTDAFLTGAAWGGSAAKDRVEFRARYCPWDNGSAAERVVRRVYLGQQLPKPVR</sequence>
<dbReference type="InterPro" id="IPR051612">
    <property type="entry name" value="Teichoic_Acid_Biosynth"/>
</dbReference>
<name>A0A3N1D925_9ACTN</name>
<dbReference type="GO" id="GO:0047355">
    <property type="term" value="F:CDP-glycerol glycerophosphotransferase activity"/>
    <property type="evidence" value="ECO:0007669"/>
    <property type="project" value="InterPro"/>
</dbReference>
<proteinExistence type="inferred from homology"/>
<dbReference type="Gene3D" id="3.40.50.11820">
    <property type="match status" value="1"/>
</dbReference>
<comment type="similarity">
    <text evidence="2">Belongs to the CDP-glycerol glycerophosphotransferase family.</text>
</comment>
<dbReference type="CDD" id="cd00761">
    <property type="entry name" value="Glyco_tranf_GTA_type"/>
    <property type="match status" value="1"/>
</dbReference>
<dbReference type="FunFam" id="3.90.550.10:FF:000196">
    <property type="entry name" value="Glycosyl transferase"/>
    <property type="match status" value="1"/>
</dbReference>
<dbReference type="Gene3D" id="3.90.550.10">
    <property type="entry name" value="Spore Coat Polysaccharide Biosynthesis Protein SpsA, Chain A"/>
    <property type="match status" value="1"/>
</dbReference>
<gene>
    <name evidence="9" type="ORF">EDD29_7757</name>
</gene>
<keyword evidence="6" id="KW-0472">Membrane</keyword>
<dbReference type="InterPro" id="IPR007554">
    <property type="entry name" value="Glycerophosphate_synth"/>
</dbReference>
<evidence type="ECO:0000256" key="1">
    <source>
        <dbReference type="ARBA" id="ARBA00004202"/>
    </source>
</evidence>
<keyword evidence="5" id="KW-0777">Teichoic acid biosynthesis</keyword>
<dbReference type="Gene3D" id="3.40.50.12580">
    <property type="match status" value="1"/>
</dbReference>
<evidence type="ECO:0000256" key="5">
    <source>
        <dbReference type="ARBA" id="ARBA00022944"/>
    </source>
</evidence>
<dbReference type="Pfam" id="PF00535">
    <property type="entry name" value="Glycos_transf_2"/>
    <property type="match status" value="1"/>
</dbReference>
<dbReference type="SUPFAM" id="SSF53448">
    <property type="entry name" value="Nucleotide-diphospho-sugar transferases"/>
    <property type="match status" value="1"/>
</dbReference>
<dbReference type="EMBL" id="RJKE01000001">
    <property type="protein sequence ID" value="ROO90044.1"/>
    <property type="molecule type" value="Genomic_DNA"/>
</dbReference>
<feature type="coiled-coil region" evidence="7">
    <location>
        <begin position="322"/>
        <end position="353"/>
    </location>
</feature>
<evidence type="ECO:0000256" key="3">
    <source>
        <dbReference type="ARBA" id="ARBA00022475"/>
    </source>
</evidence>
<keyword evidence="7" id="KW-0175">Coiled coil</keyword>
<dbReference type="InterPro" id="IPR043148">
    <property type="entry name" value="TagF_C"/>
</dbReference>
<accession>A0A3N1D925</accession>
<evidence type="ECO:0000256" key="7">
    <source>
        <dbReference type="SAM" id="Coils"/>
    </source>
</evidence>
<dbReference type="PANTHER" id="PTHR37316:SF3">
    <property type="entry name" value="TEICHOIC ACID GLYCEROL-PHOSPHATE TRANSFERASE"/>
    <property type="match status" value="1"/>
</dbReference>
<dbReference type="GO" id="GO:0005886">
    <property type="term" value="C:plasma membrane"/>
    <property type="evidence" value="ECO:0007669"/>
    <property type="project" value="UniProtKB-SubCell"/>
</dbReference>
<evidence type="ECO:0000313" key="9">
    <source>
        <dbReference type="EMBL" id="ROO90044.1"/>
    </source>
</evidence>
<dbReference type="SUPFAM" id="SSF53756">
    <property type="entry name" value="UDP-Glycosyltransferase/glycogen phosphorylase"/>
    <property type="match status" value="1"/>
</dbReference>
<organism evidence="9 10">
    <name type="scientific">Actinocorallia herbida</name>
    <dbReference type="NCBI Taxonomy" id="58109"/>
    <lineage>
        <taxon>Bacteria</taxon>
        <taxon>Bacillati</taxon>
        <taxon>Actinomycetota</taxon>
        <taxon>Actinomycetes</taxon>
        <taxon>Streptosporangiales</taxon>
        <taxon>Thermomonosporaceae</taxon>
        <taxon>Actinocorallia</taxon>
    </lineage>
</organism>
<dbReference type="GO" id="GO:0019350">
    <property type="term" value="P:teichoic acid biosynthetic process"/>
    <property type="evidence" value="ECO:0007669"/>
    <property type="project" value="UniProtKB-KW"/>
</dbReference>
<dbReference type="InterPro" id="IPR029044">
    <property type="entry name" value="Nucleotide-diphossugar_trans"/>
</dbReference>
<reference evidence="9 10" key="1">
    <citation type="submission" date="2018-11" db="EMBL/GenBank/DDBJ databases">
        <title>Sequencing the genomes of 1000 actinobacteria strains.</title>
        <authorList>
            <person name="Klenk H.-P."/>
        </authorList>
    </citation>
    <scope>NUCLEOTIDE SEQUENCE [LARGE SCALE GENOMIC DNA]</scope>
    <source>
        <strain evidence="9 10">DSM 44254</strain>
    </source>
</reference>
<evidence type="ECO:0000259" key="8">
    <source>
        <dbReference type="Pfam" id="PF00535"/>
    </source>
</evidence>
<feature type="domain" description="Glycosyltransferase 2-like" evidence="8">
    <location>
        <begin position="7"/>
        <end position="172"/>
    </location>
</feature>
<evidence type="ECO:0000256" key="2">
    <source>
        <dbReference type="ARBA" id="ARBA00010488"/>
    </source>
</evidence>
<dbReference type="Proteomes" id="UP000272400">
    <property type="component" value="Unassembled WGS sequence"/>
</dbReference>
<keyword evidence="4 9" id="KW-0808">Transferase</keyword>
<protein>
    <submittedName>
        <fullName evidence="9">CDP-glycerol glycerophosphotransferase</fullName>
    </submittedName>
</protein>